<evidence type="ECO:0000313" key="4">
    <source>
        <dbReference type="EMBL" id="OXU21794.1"/>
    </source>
</evidence>
<organism evidence="4 5">
    <name type="scientific">Trichomalopsis sarcophagae</name>
    <dbReference type="NCBI Taxonomy" id="543379"/>
    <lineage>
        <taxon>Eukaryota</taxon>
        <taxon>Metazoa</taxon>
        <taxon>Ecdysozoa</taxon>
        <taxon>Arthropoda</taxon>
        <taxon>Hexapoda</taxon>
        <taxon>Insecta</taxon>
        <taxon>Pterygota</taxon>
        <taxon>Neoptera</taxon>
        <taxon>Endopterygota</taxon>
        <taxon>Hymenoptera</taxon>
        <taxon>Apocrita</taxon>
        <taxon>Proctotrupomorpha</taxon>
        <taxon>Chalcidoidea</taxon>
        <taxon>Pteromalidae</taxon>
        <taxon>Pteromalinae</taxon>
        <taxon>Trichomalopsis</taxon>
    </lineage>
</organism>
<evidence type="ECO:0000259" key="3">
    <source>
        <dbReference type="PROSITE" id="PS00624"/>
    </source>
</evidence>
<dbReference type="InterPro" id="IPR036188">
    <property type="entry name" value="FAD/NAD-bd_sf"/>
</dbReference>
<gene>
    <name evidence="4" type="ORF">TSAR_006165</name>
</gene>
<evidence type="ECO:0000256" key="2">
    <source>
        <dbReference type="PIRSR" id="PIRSR000137-2"/>
    </source>
</evidence>
<dbReference type="Gene3D" id="3.30.560.10">
    <property type="entry name" value="Glucose Oxidase, domain 3"/>
    <property type="match status" value="1"/>
</dbReference>
<protein>
    <recommendedName>
        <fullName evidence="3">Glucose-methanol-choline oxidoreductase N-terminal domain-containing protein</fullName>
    </recommendedName>
</protein>
<dbReference type="STRING" id="543379.A0A232ETY1"/>
<dbReference type="Pfam" id="PF05199">
    <property type="entry name" value="GMC_oxred_C"/>
    <property type="match status" value="1"/>
</dbReference>
<comment type="similarity">
    <text evidence="1">Belongs to the GMC oxidoreductase family.</text>
</comment>
<dbReference type="OrthoDB" id="269227at2759"/>
<keyword evidence="2" id="KW-0274">FAD</keyword>
<feature type="binding site" evidence="2">
    <location>
        <position position="142"/>
    </location>
    <ligand>
        <name>FAD</name>
        <dbReference type="ChEBI" id="CHEBI:57692"/>
    </ligand>
</feature>
<evidence type="ECO:0000256" key="1">
    <source>
        <dbReference type="ARBA" id="ARBA00010790"/>
    </source>
</evidence>
<proteinExistence type="inferred from homology"/>
<accession>A0A232ETY1</accession>
<evidence type="ECO:0000313" key="5">
    <source>
        <dbReference type="Proteomes" id="UP000215335"/>
    </source>
</evidence>
<sequence>MSWFPTNLDNSPCSLTGSPADCSPSVFAFIYFLLESLGTSHDAKFSNSKKYDSNDEYDFIIVGAGSAGCVVANRLSEIENWKVLLLEAGDEEPVIADIPAMSLLMIKSTLDYDYLTQPHDTMCKANKQKSFNWPRGKVMGGTSSINGMLYIRGNELDYDHWEDLGNSGWSWKNVLPYFLKSEDARHPAIYSENPHMHGKNGYLKIDRLPHEDKNSHIILDAWKELGLEEIDFNSKQRVGVSRMQYTSQHGVHLSSNGAFIRPIRAKRPNLTIRSNSQATKIIIDPTTKRAIGVEYLSKDKTVKKVFARKEVIVSAGAIESPKLLMLSGVGPKDDLVDANIEVLQDLPVGQTLHNHVGMLALAFNLNKSASTMTDLESIQDDIVYWMSTHEGPVSSNGVLDTMSLLQTSYEKLPGVPDIQITASGFVSGENSNFPYIPKAYYNGITMFMTLLKANGTGSLKLNKDDPRLGQPVINSNYLNVPENIERLVEGLTIARKFAQSKILKDNGFEEAKEPLSGCEAFDYDSAEYIQCLAKCYSIVSDHPSGTCKMGPKSDPSAVVDPRLRVYGVDGLRVIDASVIPAIPRGSLNAPIIMIGEKGSDLIKEEWLHSSLRQNTYCKAKKR</sequence>
<dbReference type="AlphaFoldDB" id="A0A232ETY1"/>
<dbReference type="SUPFAM" id="SSF51905">
    <property type="entry name" value="FAD/NAD(P)-binding domain"/>
    <property type="match status" value="1"/>
</dbReference>
<dbReference type="Gene3D" id="3.50.50.60">
    <property type="entry name" value="FAD/NAD(P)-binding domain"/>
    <property type="match status" value="1"/>
</dbReference>
<dbReference type="Pfam" id="PF00732">
    <property type="entry name" value="GMC_oxred_N"/>
    <property type="match status" value="1"/>
</dbReference>
<name>A0A232ETY1_9HYME</name>
<keyword evidence="5" id="KW-1185">Reference proteome</keyword>
<dbReference type="SUPFAM" id="SSF54373">
    <property type="entry name" value="FAD-linked reductases, C-terminal domain"/>
    <property type="match status" value="1"/>
</dbReference>
<dbReference type="EMBL" id="NNAY01002210">
    <property type="protein sequence ID" value="OXU21794.1"/>
    <property type="molecule type" value="Genomic_DNA"/>
</dbReference>
<dbReference type="InterPro" id="IPR000172">
    <property type="entry name" value="GMC_OxRdtase_N"/>
</dbReference>
<dbReference type="InterPro" id="IPR012132">
    <property type="entry name" value="GMC_OxRdtase"/>
</dbReference>
<dbReference type="GO" id="GO:0016614">
    <property type="term" value="F:oxidoreductase activity, acting on CH-OH group of donors"/>
    <property type="evidence" value="ECO:0007669"/>
    <property type="project" value="InterPro"/>
</dbReference>
<reference evidence="4 5" key="1">
    <citation type="journal article" date="2017" name="Curr. Biol.">
        <title>The Evolution of Venom by Co-option of Single-Copy Genes.</title>
        <authorList>
            <person name="Martinson E.O."/>
            <person name="Mrinalini"/>
            <person name="Kelkar Y.D."/>
            <person name="Chang C.H."/>
            <person name="Werren J.H."/>
        </authorList>
    </citation>
    <scope>NUCLEOTIDE SEQUENCE [LARGE SCALE GENOMIC DNA]</scope>
    <source>
        <strain evidence="4 5">Alberta</strain>
        <tissue evidence="4">Whole body</tissue>
    </source>
</reference>
<comment type="cofactor">
    <cofactor evidence="2">
        <name>FAD</name>
        <dbReference type="ChEBI" id="CHEBI:57692"/>
    </cofactor>
</comment>
<dbReference type="PIRSF" id="PIRSF000137">
    <property type="entry name" value="Alcohol_oxidase"/>
    <property type="match status" value="1"/>
</dbReference>
<dbReference type="PANTHER" id="PTHR11552">
    <property type="entry name" value="GLUCOSE-METHANOL-CHOLINE GMC OXIDOREDUCTASE"/>
    <property type="match status" value="1"/>
</dbReference>
<comment type="caution">
    <text evidence="4">The sequence shown here is derived from an EMBL/GenBank/DDBJ whole genome shotgun (WGS) entry which is preliminary data.</text>
</comment>
<dbReference type="Proteomes" id="UP000215335">
    <property type="component" value="Unassembled WGS sequence"/>
</dbReference>
<feature type="binding site" evidence="2">
    <location>
        <position position="138"/>
    </location>
    <ligand>
        <name>FAD</name>
        <dbReference type="ChEBI" id="CHEBI:57692"/>
    </ligand>
</feature>
<feature type="domain" description="Glucose-methanol-choline oxidoreductase N-terminal" evidence="3">
    <location>
        <begin position="316"/>
        <end position="330"/>
    </location>
</feature>
<dbReference type="PANTHER" id="PTHR11552:SF154">
    <property type="entry name" value="FI04917P"/>
    <property type="match status" value="1"/>
</dbReference>
<dbReference type="InterPro" id="IPR007867">
    <property type="entry name" value="GMC_OxRtase_C"/>
</dbReference>
<keyword evidence="2" id="KW-0285">Flavoprotein</keyword>
<dbReference type="PROSITE" id="PS00624">
    <property type="entry name" value="GMC_OXRED_2"/>
    <property type="match status" value="1"/>
</dbReference>
<dbReference type="GO" id="GO:0050660">
    <property type="term" value="F:flavin adenine dinucleotide binding"/>
    <property type="evidence" value="ECO:0007669"/>
    <property type="project" value="InterPro"/>
</dbReference>